<keyword evidence="2" id="KW-1133">Transmembrane helix</keyword>
<proteinExistence type="predicted"/>
<dbReference type="OrthoDB" id="8477685at2"/>
<keyword evidence="4" id="KW-1185">Reference proteome</keyword>
<dbReference type="RefSeq" id="WP_133397785.1">
    <property type="nucleotide sequence ID" value="NZ_SNAA01000018.1"/>
</dbReference>
<feature type="region of interest" description="Disordered" evidence="1">
    <location>
        <begin position="641"/>
        <end position="825"/>
    </location>
</feature>
<evidence type="ECO:0000313" key="3">
    <source>
        <dbReference type="EMBL" id="TDL76273.1"/>
    </source>
</evidence>
<dbReference type="NCBIfam" id="TIGR02302">
    <property type="entry name" value="aProt_lowcomp"/>
    <property type="match status" value="1"/>
</dbReference>
<feature type="compositionally biased region" description="Gly residues" evidence="1">
    <location>
        <begin position="671"/>
        <end position="694"/>
    </location>
</feature>
<evidence type="ECO:0000256" key="1">
    <source>
        <dbReference type="SAM" id="MobiDB-lite"/>
    </source>
</evidence>
<dbReference type="Proteomes" id="UP000295701">
    <property type="component" value="Unassembled WGS sequence"/>
</dbReference>
<reference evidence="3 4" key="1">
    <citation type="submission" date="2019-03" db="EMBL/GenBank/DDBJ databases">
        <title>Primorskyibacter sp. SS33 isolated from sediments.</title>
        <authorList>
            <person name="Xunke S."/>
        </authorList>
    </citation>
    <scope>NUCLEOTIDE SEQUENCE [LARGE SCALE GENOMIC DNA]</scope>
    <source>
        <strain evidence="3 4">SS33</strain>
    </source>
</reference>
<feature type="transmembrane region" description="Helical" evidence="2">
    <location>
        <begin position="151"/>
        <end position="170"/>
    </location>
</feature>
<dbReference type="Pfam" id="PF13779">
    <property type="entry name" value="DUF4175"/>
    <property type="match status" value="1"/>
</dbReference>
<feature type="compositionally biased region" description="Basic and acidic residues" evidence="1">
    <location>
        <begin position="756"/>
        <end position="772"/>
    </location>
</feature>
<feature type="compositionally biased region" description="Basic and acidic residues" evidence="1">
    <location>
        <begin position="722"/>
        <end position="736"/>
    </location>
</feature>
<dbReference type="InterPro" id="IPR012683">
    <property type="entry name" value="CHP02302_TM"/>
</dbReference>
<dbReference type="EMBL" id="SNAA01000018">
    <property type="protein sequence ID" value="TDL76273.1"/>
    <property type="molecule type" value="Genomic_DNA"/>
</dbReference>
<comment type="caution">
    <text evidence="3">The sequence shown here is derived from an EMBL/GenBank/DDBJ whole genome shotgun (WGS) entry which is preliminary data.</text>
</comment>
<feature type="region of interest" description="Disordered" evidence="1">
    <location>
        <begin position="232"/>
        <end position="253"/>
    </location>
</feature>
<name>A0A4R6A654_9RHOB</name>
<feature type="transmembrane region" description="Helical" evidence="2">
    <location>
        <begin position="56"/>
        <end position="77"/>
    </location>
</feature>
<organism evidence="3 4">
    <name type="scientific">Palleronia sediminis</name>
    <dbReference type="NCBI Taxonomy" id="2547833"/>
    <lineage>
        <taxon>Bacteria</taxon>
        <taxon>Pseudomonadati</taxon>
        <taxon>Pseudomonadota</taxon>
        <taxon>Alphaproteobacteria</taxon>
        <taxon>Rhodobacterales</taxon>
        <taxon>Roseobacteraceae</taxon>
        <taxon>Palleronia</taxon>
    </lineage>
</organism>
<keyword evidence="2" id="KW-0812">Transmembrane</keyword>
<sequence length="859" mass="93222">MRLPAEARAGLRRPLTLTRLGMAAERAARAFWPVWSVAIAALAALMLGVQDALSSGALRIAAGVVLVALLAFAVLGIRRFAWPTEAQALDRLDRSLPGRPIAALSDSQAIGGADAGSRAVWEAHVTRMAERIRHARATAPDLRIASRDPYALRYAALLALAVALLFGSALRIGSVAGIAPGGGAASAAMGPSWEGWIEPPAYTGRPSLYLADLPSGPVEVPEASRVTIRTYGGDPGISETVSGRPVEAAPEKPATGSVGFAVVQSGEIEIDGPGGRRWSIAMKPDIGPTVEVTGPPERADGGLFSQEFTAGDDHGVVSGKVVVTLDLDAVERMHGLAPAPDPRDPIVADLPLPISGDRAAIAGAFIEDFSQHPWANLPVTLTYEVEDELGQSGQSRPAQAELAGLRFFDPVARAIIEQRRDLLWSRDNADRVARLLRAVSWEPQDVFRSETLYLRLRTAIRRLEAGRGIAELTPERQDEIAAALWDIATEIEFGDLDDARERLRRAQERLSQAMENGADPAEIAELMQELREAMDDFIRQLAEQSQRDGEQQQAEGETQEMSPDQLQQMMDEIQSLMEQGRMAEAQRLMEQLNRMLENMRVTQGQQGQAGQQPGQEALEDLQDTLRDQQGLSDEAFRELQEQFGQQGQPQQPGQQGQDGQQGQPGQRGNQPGEGQGQDGRQPGDGQGGQEGEGTGESLADRQQALRDELNRQRGNLPGAGTEEGRSARENLDRAEGAMEGAEDALREGDNATALDRQAEAMDALRDGLRDLGEALAQERSQQDGQGQARAEGEPNGQSRDPLGREAGRNGEFGTDEQMLDREDVRRRAEELLGEIRRRSGDQTRPEAELDYLRRLLDRF</sequence>
<dbReference type="AlphaFoldDB" id="A0A4R6A654"/>
<feature type="compositionally biased region" description="Low complexity" evidence="1">
    <location>
        <begin position="641"/>
        <end position="670"/>
    </location>
</feature>
<accession>A0A4R6A654</accession>
<keyword evidence="2" id="KW-0472">Membrane</keyword>
<evidence type="ECO:0000256" key="2">
    <source>
        <dbReference type="SAM" id="Phobius"/>
    </source>
</evidence>
<gene>
    <name evidence="3" type="ORF">E2L08_14280</name>
</gene>
<feature type="transmembrane region" description="Helical" evidence="2">
    <location>
        <begin position="30"/>
        <end position="50"/>
    </location>
</feature>
<protein>
    <submittedName>
        <fullName evidence="3">TIGR02302 family protein</fullName>
    </submittedName>
</protein>
<feature type="region of interest" description="Disordered" evidence="1">
    <location>
        <begin position="543"/>
        <end position="563"/>
    </location>
</feature>
<feature type="compositionally biased region" description="Low complexity" evidence="1">
    <location>
        <begin position="551"/>
        <end position="560"/>
    </location>
</feature>
<evidence type="ECO:0000313" key="4">
    <source>
        <dbReference type="Proteomes" id="UP000295701"/>
    </source>
</evidence>